<accession>A0A0C9X311</accession>
<reference evidence="2 3" key="1">
    <citation type="submission" date="2014-04" db="EMBL/GenBank/DDBJ databases">
        <authorList>
            <consortium name="DOE Joint Genome Institute"/>
            <person name="Kuo A."/>
            <person name="Kohler A."/>
            <person name="Nagy L.G."/>
            <person name="Floudas D."/>
            <person name="Copeland A."/>
            <person name="Barry K.W."/>
            <person name="Cichocki N."/>
            <person name="Veneault-Fourrey C."/>
            <person name="LaButti K."/>
            <person name="Lindquist E.A."/>
            <person name="Lipzen A."/>
            <person name="Lundell T."/>
            <person name="Morin E."/>
            <person name="Murat C."/>
            <person name="Sun H."/>
            <person name="Tunlid A."/>
            <person name="Henrissat B."/>
            <person name="Grigoriev I.V."/>
            <person name="Hibbett D.S."/>
            <person name="Martin F."/>
            <person name="Nordberg H.P."/>
            <person name="Cantor M.N."/>
            <person name="Hua S.X."/>
        </authorList>
    </citation>
    <scope>NUCLEOTIDE SEQUENCE [LARGE SCALE GENOMIC DNA]</scope>
    <source>
        <strain evidence="2 3">LaAM-08-1</strain>
    </source>
</reference>
<evidence type="ECO:0000256" key="1">
    <source>
        <dbReference type="SAM" id="MobiDB-lite"/>
    </source>
</evidence>
<reference evidence="3" key="2">
    <citation type="submission" date="2015-01" db="EMBL/GenBank/DDBJ databases">
        <title>Evolutionary Origins and Diversification of the Mycorrhizal Mutualists.</title>
        <authorList>
            <consortium name="DOE Joint Genome Institute"/>
            <consortium name="Mycorrhizal Genomics Consortium"/>
            <person name="Kohler A."/>
            <person name="Kuo A."/>
            <person name="Nagy L.G."/>
            <person name="Floudas D."/>
            <person name="Copeland A."/>
            <person name="Barry K.W."/>
            <person name="Cichocki N."/>
            <person name="Veneault-Fourrey C."/>
            <person name="LaButti K."/>
            <person name="Lindquist E.A."/>
            <person name="Lipzen A."/>
            <person name="Lundell T."/>
            <person name="Morin E."/>
            <person name="Murat C."/>
            <person name="Riley R."/>
            <person name="Ohm R."/>
            <person name="Sun H."/>
            <person name="Tunlid A."/>
            <person name="Henrissat B."/>
            <person name="Grigoriev I.V."/>
            <person name="Hibbett D.S."/>
            <person name="Martin F."/>
        </authorList>
    </citation>
    <scope>NUCLEOTIDE SEQUENCE [LARGE SCALE GENOMIC DNA]</scope>
    <source>
        <strain evidence="3">LaAM-08-1</strain>
    </source>
</reference>
<protein>
    <submittedName>
        <fullName evidence="2">Uncharacterized protein</fullName>
    </submittedName>
</protein>
<dbReference type="STRING" id="1095629.A0A0C9X311"/>
<dbReference type="Proteomes" id="UP000054477">
    <property type="component" value="Unassembled WGS sequence"/>
</dbReference>
<keyword evidence="3" id="KW-1185">Reference proteome</keyword>
<dbReference type="EMBL" id="KN838946">
    <property type="protein sequence ID" value="KIJ92026.1"/>
    <property type="molecule type" value="Genomic_DNA"/>
</dbReference>
<evidence type="ECO:0000313" key="3">
    <source>
        <dbReference type="Proteomes" id="UP000054477"/>
    </source>
</evidence>
<dbReference type="OrthoDB" id="6247875at2759"/>
<name>A0A0C9X311_9AGAR</name>
<dbReference type="AlphaFoldDB" id="A0A0C9X311"/>
<sequence length="65" mass="7077">MPALRLSTRRRRSSLACITPAKAGIYGVSRPVTFAPNVTPVSYVDDESSKHTLSTKLHARPSARP</sequence>
<evidence type="ECO:0000313" key="2">
    <source>
        <dbReference type="EMBL" id="KIJ92026.1"/>
    </source>
</evidence>
<proteinExistence type="predicted"/>
<dbReference type="HOGENOM" id="CLU_2850067_0_0_1"/>
<organism evidence="2 3">
    <name type="scientific">Laccaria amethystina LaAM-08-1</name>
    <dbReference type="NCBI Taxonomy" id="1095629"/>
    <lineage>
        <taxon>Eukaryota</taxon>
        <taxon>Fungi</taxon>
        <taxon>Dikarya</taxon>
        <taxon>Basidiomycota</taxon>
        <taxon>Agaricomycotina</taxon>
        <taxon>Agaricomycetes</taxon>
        <taxon>Agaricomycetidae</taxon>
        <taxon>Agaricales</taxon>
        <taxon>Agaricineae</taxon>
        <taxon>Hydnangiaceae</taxon>
        <taxon>Laccaria</taxon>
    </lineage>
</organism>
<gene>
    <name evidence="2" type="ORF">K443DRAFT_13931</name>
</gene>
<feature type="region of interest" description="Disordered" evidence="1">
    <location>
        <begin position="46"/>
        <end position="65"/>
    </location>
</feature>